<evidence type="ECO:0000313" key="7">
    <source>
        <dbReference type="EMBL" id="SFU37198.1"/>
    </source>
</evidence>
<dbReference type="InterPro" id="IPR011032">
    <property type="entry name" value="GroES-like_sf"/>
</dbReference>
<evidence type="ECO:0000256" key="4">
    <source>
        <dbReference type="ARBA" id="ARBA00023002"/>
    </source>
</evidence>
<keyword evidence="3 5" id="KW-0862">Zinc</keyword>
<dbReference type="STRING" id="1224947.SAMN05216480_10216"/>
<feature type="domain" description="Enoyl reductase (ER)" evidence="6">
    <location>
        <begin position="11"/>
        <end position="289"/>
    </location>
</feature>
<evidence type="ECO:0000256" key="1">
    <source>
        <dbReference type="ARBA" id="ARBA00001947"/>
    </source>
</evidence>
<sequence length="350" mass="38026">MENVKAYGVQSETAELDLLQIDRRDLVATDVQIDILYCGVCHSDIHTARSEWGPAKYPVVPGHEIVGRVTAVGDEVTKFKTGDLVGVGCMVDSCQECSACKEHLEQYCENGATMTYGGADKHLGGHTYGGYSEKIVVDEKFVLSVPENLDIAKVAPLLCAGITTWSPLQHWNVKKGDKVGVIGLGGLGHMGIKFAHAIGAHVVMITRSPGKADDAKMLGADEVLISTDEEQMKKHANSFDFLLNTVPVGHDVNPYVTLMKRDTTMAMVGAIEPLDAVHGGLLVSKRKNIAGSMIGGIKETQEMLDFCGEHNVLPECEMIDIQNINEAWDRVVKADVKYRFVIDMKSLKGA</sequence>
<dbReference type="InterPro" id="IPR002328">
    <property type="entry name" value="ADH_Zn_CS"/>
</dbReference>
<comment type="similarity">
    <text evidence="5">Belongs to the zinc-containing alcohol dehydrogenase family.</text>
</comment>
<dbReference type="InterPro" id="IPR047109">
    <property type="entry name" value="CAD-like"/>
</dbReference>
<dbReference type="AlphaFoldDB" id="A0A1I7FM39"/>
<dbReference type="Gene3D" id="3.90.180.10">
    <property type="entry name" value="Medium-chain alcohol dehydrogenases, catalytic domain"/>
    <property type="match status" value="1"/>
</dbReference>
<dbReference type="Proteomes" id="UP000199138">
    <property type="component" value="Unassembled WGS sequence"/>
</dbReference>
<evidence type="ECO:0000256" key="3">
    <source>
        <dbReference type="ARBA" id="ARBA00022833"/>
    </source>
</evidence>
<dbReference type="GO" id="GO:0008106">
    <property type="term" value="F:alcohol dehydrogenase (NADP+) activity"/>
    <property type="evidence" value="ECO:0007669"/>
    <property type="project" value="UniProtKB-ARBA"/>
</dbReference>
<keyword evidence="4" id="KW-0560">Oxidoreductase</keyword>
<evidence type="ECO:0000256" key="5">
    <source>
        <dbReference type="RuleBase" id="RU361277"/>
    </source>
</evidence>
<evidence type="ECO:0000256" key="2">
    <source>
        <dbReference type="ARBA" id="ARBA00022723"/>
    </source>
</evidence>
<dbReference type="SUPFAM" id="SSF51735">
    <property type="entry name" value="NAD(P)-binding Rossmann-fold domains"/>
    <property type="match status" value="1"/>
</dbReference>
<dbReference type="CDD" id="cd05283">
    <property type="entry name" value="CAD1"/>
    <property type="match status" value="1"/>
</dbReference>
<dbReference type="Pfam" id="PF08240">
    <property type="entry name" value="ADH_N"/>
    <property type="match status" value="1"/>
</dbReference>
<organism evidence="7 8">
    <name type="scientific">Pustulibacterium marinum</name>
    <dbReference type="NCBI Taxonomy" id="1224947"/>
    <lineage>
        <taxon>Bacteria</taxon>
        <taxon>Pseudomonadati</taxon>
        <taxon>Bacteroidota</taxon>
        <taxon>Flavobacteriia</taxon>
        <taxon>Flavobacteriales</taxon>
        <taxon>Flavobacteriaceae</taxon>
        <taxon>Pustulibacterium</taxon>
    </lineage>
</organism>
<dbReference type="InterPro" id="IPR013154">
    <property type="entry name" value="ADH-like_N"/>
</dbReference>
<name>A0A1I7FM39_9FLAO</name>
<evidence type="ECO:0000313" key="8">
    <source>
        <dbReference type="Proteomes" id="UP000199138"/>
    </source>
</evidence>
<accession>A0A1I7FM39</accession>
<keyword evidence="2 5" id="KW-0479">Metal-binding</keyword>
<reference evidence="7 8" key="1">
    <citation type="submission" date="2016-10" db="EMBL/GenBank/DDBJ databases">
        <authorList>
            <person name="de Groot N.N."/>
        </authorList>
    </citation>
    <scope>NUCLEOTIDE SEQUENCE [LARGE SCALE GENOMIC DNA]</scope>
    <source>
        <strain evidence="7 8">CGMCC 1.12333</strain>
    </source>
</reference>
<protein>
    <submittedName>
        <fullName evidence="7">Uncharacterized zinc-type alcohol dehydrogenase-like protein</fullName>
    </submittedName>
</protein>
<dbReference type="InterPro" id="IPR020843">
    <property type="entry name" value="ER"/>
</dbReference>
<dbReference type="SMART" id="SM00829">
    <property type="entry name" value="PKS_ER"/>
    <property type="match status" value="1"/>
</dbReference>
<dbReference type="InterPro" id="IPR013149">
    <property type="entry name" value="ADH-like_C"/>
</dbReference>
<evidence type="ECO:0000259" key="6">
    <source>
        <dbReference type="SMART" id="SM00829"/>
    </source>
</evidence>
<dbReference type="GO" id="GO:0008270">
    <property type="term" value="F:zinc ion binding"/>
    <property type="evidence" value="ECO:0007669"/>
    <property type="project" value="InterPro"/>
</dbReference>
<gene>
    <name evidence="7" type="ORF">SAMN05216480_10216</name>
</gene>
<dbReference type="PROSITE" id="PS00059">
    <property type="entry name" value="ADH_ZINC"/>
    <property type="match status" value="1"/>
</dbReference>
<comment type="cofactor">
    <cofactor evidence="1 5">
        <name>Zn(2+)</name>
        <dbReference type="ChEBI" id="CHEBI:29105"/>
    </cofactor>
</comment>
<proteinExistence type="inferred from homology"/>
<dbReference type="FunFam" id="3.40.50.720:FF:000022">
    <property type="entry name" value="Cinnamyl alcohol dehydrogenase"/>
    <property type="match status" value="1"/>
</dbReference>
<dbReference type="InterPro" id="IPR036291">
    <property type="entry name" value="NAD(P)-bd_dom_sf"/>
</dbReference>
<dbReference type="EMBL" id="FPBK01000002">
    <property type="protein sequence ID" value="SFU37198.1"/>
    <property type="molecule type" value="Genomic_DNA"/>
</dbReference>
<dbReference type="RefSeq" id="WP_093023508.1">
    <property type="nucleotide sequence ID" value="NZ_FPBK01000002.1"/>
</dbReference>
<keyword evidence="8" id="KW-1185">Reference proteome</keyword>
<dbReference type="Gene3D" id="3.40.50.720">
    <property type="entry name" value="NAD(P)-binding Rossmann-like Domain"/>
    <property type="match status" value="1"/>
</dbReference>
<dbReference type="SUPFAM" id="SSF50129">
    <property type="entry name" value="GroES-like"/>
    <property type="match status" value="1"/>
</dbReference>
<dbReference type="OrthoDB" id="9806940at2"/>
<dbReference type="PANTHER" id="PTHR42683">
    <property type="entry name" value="ALDEHYDE REDUCTASE"/>
    <property type="match status" value="1"/>
</dbReference>
<dbReference type="Pfam" id="PF00107">
    <property type="entry name" value="ADH_zinc_N"/>
    <property type="match status" value="1"/>
</dbReference>